<name>A0A2P5EQ01_TREOI</name>
<dbReference type="EMBL" id="JXTC01000115">
    <property type="protein sequence ID" value="PON87633.1"/>
    <property type="molecule type" value="Genomic_DNA"/>
</dbReference>
<comment type="caution">
    <text evidence="1">The sequence shown here is derived from an EMBL/GenBank/DDBJ whole genome shotgun (WGS) entry which is preliminary data.</text>
</comment>
<accession>A0A2P5EQ01</accession>
<reference evidence="2" key="1">
    <citation type="submission" date="2016-06" db="EMBL/GenBank/DDBJ databases">
        <title>Parallel loss of symbiosis genes in relatives of nitrogen-fixing non-legume Parasponia.</title>
        <authorList>
            <person name="Van Velzen R."/>
            <person name="Holmer R."/>
            <person name="Bu F."/>
            <person name="Rutten L."/>
            <person name="Van Zeijl A."/>
            <person name="Liu W."/>
            <person name="Santuari L."/>
            <person name="Cao Q."/>
            <person name="Sharma T."/>
            <person name="Shen D."/>
            <person name="Roswanjaya Y."/>
            <person name="Wardhani T."/>
            <person name="Kalhor M.S."/>
            <person name="Jansen J."/>
            <person name="Van den Hoogen J."/>
            <person name="Gungor B."/>
            <person name="Hartog M."/>
            <person name="Hontelez J."/>
            <person name="Verver J."/>
            <person name="Yang W.-C."/>
            <person name="Schijlen E."/>
            <person name="Repin R."/>
            <person name="Schilthuizen M."/>
            <person name="Schranz E."/>
            <person name="Heidstra R."/>
            <person name="Miyata K."/>
            <person name="Fedorova E."/>
            <person name="Kohlen W."/>
            <person name="Bisseling T."/>
            <person name="Smit S."/>
            <person name="Geurts R."/>
        </authorList>
    </citation>
    <scope>NUCLEOTIDE SEQUENCE [LARGE SCALE GENOMIC DNA]</scope>
    <source>
        <strain evidence="2">cv. RG33-2</strain>
    </source>
</reference>
<organism evidence="1 2">
    <name type="scientific">Trema orientale</name>
    <name type="common">Charcoal tree</name>
    <name type="synonym">Celtis orientalis</name>
    <dbReference type="NCBI Taxonomy" id="63057"/>
    <lineage>
        <taxon>Eukaryota</taxon>
        <taxon>Viridiplantae</taxon>
        <taxon>Streptophyta</taxon>
        <taxon>Embryophyta</taxon>
        <taxon>Tracheophyta</taxon>
        <taxon>Spermatophyta</taxon>
        <taxon>Magnoliopsida</taxon>
        <taxon>eudicotyledons</taxon>
        <taxon>Gunneridae</taxon>
        <taxon>Pentapetalae</taxon>
        <taxon>rosids</taxon>
        <taxon>fabids</taxon>
        <taxon>Rosales</taxon>
        <taxon>Cannabaceae</taxon>
        <taxon>Trema</taxon>
    </lineage>
</organism>
<gene>
    <name evidence="1" type="ORF">TorRG33x02_166260</name>
</gene>
<evidence type="ECO:0000313" key="1">
    <source>
        <dbReference type="EMBL" id="PON87633.1"/>
    </source>
</evidence>
<dbReference type="InParanoid" id="A0A2P5EQ01"/>
<keyword evidence="2" id="KW-1185">Reference proteome</keyword>
<sequence>MSSSQLPVKSTAELQEAVIQGDMELSTFVNIEMLRADVESYFGDWSKLSDGRDNSVETSTIVVNKSEGEIPNYESPQKMSLLEPWPCISLKGSFLIYGLFFG</sequence>
<evidence type="ECO:0000313" key="2">
    <source>
        <dbReference type="Proteomes" id="UP000237000"/>
    </source>
</evidence>
<dbReference type="AlphaFoldDB" id="A0A2P5EQ01"/>
<protein>
    <submittedName>
        <fullName evidence="1">Uncharacterized protein</fullName>
    </submittedName>
</protein>
<proteinExistence type="predicted"/>
<dbReference type="Proteomes" id="UP000237000">
    <property type="component" value="Unassembled WGS sequence"/>
</dbReference>